<evidence type="ECO:0000313" key="5">
    <source>
        <dbReference type="Proteomes" id="UP000215335"/>
    </source>
</evidence>
<proteinExistence type="predicted"/>
<accession>A0A232EQ53</accession>
<dbReference type="Proteomes" id="UP000215335">
    <property type="component" value="Unassembled WGS sequence"/>
</dbReference>
<dbReference type="AlphaFoldDB" id="A0A232EQ53"/>
<sequence>MPKCRRCGNNVVIKSVNCQSCRNTFHEGCLARYVSTKICKPCCLKTFQQFTANSNQSRTTPASATQHDSIFDTGRDLANLSFVSESEFVSPVVLPDYSASPQPHPSGGFLPSLLPQPTASEIMAGLPHNWQSLSLDDRLTEVFNLVSTNVQKTESLTTKIDALTQQVDSQRINIEGLEQENFSLRTENAGLKQRLSSVIGYKPEIKVTGIRRNCQVTPTNLTRDLFSNLGISNDLSNVIEVREIKPKNSQSSQGASLLSQGRMQDQSLSFVIQFKTVGVRNKSVNCQSCRNTFHEGCLARYVSTKICKPCCLKTFQQFTANSNQSRTTPASATQRDSIFDTGRDLANLSFVSESEFVSPVVLPDYSASPQPHPSGGFLPSLLPQPTASEKNGRPTTELAIPQCTKDRVIDYQNRCSNASVSRVSENAGLKQRLSSVIGYKPEIKVTGIPRNCRVTPANLTRDLFSNLGISNDLSDVIE</sequence>
<evidence type="ECO:0000313" key="4">
    <source>
        <dbReference type="EMBL" id="OXU20426.1"/>
    </source>
</evidence>
<reference evidence="4 5" key="1">
    <citation type="journal article" date="2017" name="Curr. Biol.">
        <title>The Evolution of Venom by Co-option of Single-Copy Genes.</title>
        <authorList>
            <person name="Martinson E.O."/>
            <person name="Mrinalini"/>
            <person name="Kelkar Y.D."/>
            <person name="Chang C.H."/>
            <person name="Werren J.H."/>
        </authorList>
    </citation>
    <scope>NUCLEOTIDE SEQUENCE [LARGE SCALE GENOMIC DNA]</scope>
    <source>
        <strain evidence="4 5">Alberta</strain>
        <tissue evidence="4">Whole body</tissue>
    </source>
</reference>
<feature type="coiled-coil region" evidence="1">
    <location>
        <begin position="160"/>
        <end position="194"/>
    </location>
</feature>
<gene>
    <name evidence="4" type="ORF">TSAR_012914</name>
</gene>
<keyword evidence="1" id="KW-0175">Coiled coil</keyword>
<name>A0A232EQ53_9HYME</name>
<keyword evidence="5" id="KW-1185">Reference proteome</keyword>
<dbReference type="STRING" id="543379.A0A232EQ53"/>
<evidence type="ECO:0000256" key="2">
    <source>
        <dbReference type="SAM" id="MobiDB-lite"/>
    </source>
</evidence>
<dbReference type="InterPro" id="IPR002219">
    <property type="entry name" value="PKC_DAG/PE"/>
</dbReference>
<comment type="caution">
    <text evidence="4">The sequence shown here is derived from an EMBL/GenBank/DDBJ whole genome shotgun (WGS) entry which is preliminary data.</text>
</comment>
<feature type="region of interest" description="Disordered" evidence="2">
    <location>
        <begin position="373"/>
        <end position="395"/>
    </location>
</feature>
<feature type="domain" description="Phorbol-ester/DAG-type" evidence="3">
    <location>
        <begin position="1"/>
        <end position="39"/>
    </location>
</feature>
<evidence type="ECO:0000256" key="1">
    <source>
        <dbReference type="SAM" id="Coils"/>
    </source>
</evidence>
<dbReference type="EMBL" id="NNAY01002865">
    <property type="protein sequence ID" value="OXU20426.1"/>
    <property type="molecule type" value="Genomic_DNA"/>
</dbReference>
<protein>
    <recommendedName>
        <fullName evidence="3">Phorbol-ester/DAG-type domain-containing protein</fullName>
    </recommendedName>
</protein>
<organism evidence="4 5">
    <name type="scientific">Trichomalopsis sarcophagae</name>
    <dbReference type="NCBI Taxonomy" id="543379"/>
    <lineage>
        <taxon>Eukaryota</taxon>
        <taxon>Metazoa</taxon>
        <taxon>Ecdysozoa</taxon>
        <taxon>Arthropoda</taxon>
        <taxon>Hexapoda</taxon>
        <taxon>Insecta</taxon>
        <taxon>Pterygota</taxon>
        <taxon>Neoptera</taxon>
        <taxon>Endopterygota</taxon>
        <taxon>Hymenoptera</taxon>
        <taxon>Apocrita</taxon>
        <taxon>Proctotrupomorpha</taxon>
        <taxon>Chalcidoidea</taxon>
        <taxon>Pteromalidae</taxon>
        <taxon>Pteromalinae</taxon>
        <taxon>Trichomalopsis</taxon>
    </lineage>
</organism>
<dbReference type="PROSITE" id="PS50081">
    <property type="entry name" value="ZF_DAG_PE_2"/>
    <property type="match status" value="1"/>
</dbReference>
<dbReference type="Gene3D" id="1.20.5.340">
    <property type="match status" value="1"/>
</dbReference>
<feature type="non-terminal residue" evidence="4">
    <location>
        <position position="478"/>
    </location>
</feature>
<evidence type="ECO:0000259" key="3">
    <source>
        <dbReference type="PROSITE" id="PS50081"/>
    </source>
</evidence>